<protein>
    <submittedName>
        <fullName evidence="1">Uncharacterized protein</fullName>
    </submittedName>
</protein>
<accession>A0A0A9HQG5</accession>
<sequence>MAIRSKSDRLEIECFSCHKHSIFYEIKIECFIAVEHSSLIWPQNTRV</sequence>
<reference evidence="1" key="2">
    <citation type="journal article" date="2015" name="Data Brief">
        <title>Shoot transcriptome of the giant reed, Arundo donax.</title>
        <authorList>
            <person name="Barrero R.A."/>
            <person name="Guerrero F.D."/>
            <person name="Moolhuijzen P."/>
            <person name="Goolsby J.A."/>
            <person name="Tidwell J."/>
            <person name="Bellgard S.E."/>
            <person name="Bellgard M.I."/>
        </authorList>
    </citation>
    <scope>NUCLEOTIDE SEQUENCE</scope>
    <source>
        <tissue evidence="1">Shoot tissue taken approximately 20 cm above the soil surface</tissue>
    </source>
</reference>
<dbReference type="AlphaFoldDB" id="A0A0A9HQG5"/>
<proteinExistence type="predicted"/>
<evidence type="ECO:0000313" key="1">
    <source>
        <dbReference type="EMBL" id="JAE39400.1"/>
    </source>
</evidence>
<name>A0A0A9HQG5_ARUDO</name>
<reference evidence="1" key="1">
    <citation type="submission" date="2014-09" db="EMBL/GenBank/DDBJ databases">
        <authorList>
            <person name="Magalhaes I.L.F."/>
            <person name="Oliveira U."/>
            <person name="Santos F.R."/>
            <person name="Vidigal T.H.D.A."/>
            <person name="Brescovit A.D."/>
            <person name="Santos A.J."/>
        </authorList>
    </citation>
    <scope>NUCLEOTIDE SEQUENCE</scope>
    <source>
        <tissue evidence="1">Shoot tissue taken approximately 20 cm above the soil surface</tissue>
    </source>
</reference>
<organism evidence="1">
    <name type="scientific">Arundo donax</name>
    <name type="common">Giant reed</name>
    <name type="synonym">Donax arundinaceus</name>
    <dbReference type="NCBI Taxonomy" id="35708"/>
    <lineage>
        <taxon>Eukaryota</taxon>
        <taxon>Viridiplantae</taxon>
        <taxon>Streptophyta</taxon>
        <taxon>Embryophyta</taxon>
        <taxon>Tracheophyta</taxon>
        <taxon>Spermatophyta</taxon>
        <taxon>Magnoliopsida</taxon>
        <taxon>Liliopsida</taxon>
        <taxon>Poales</taxon>
        <taxon>Poaceae</taxon>
        <taxon>PACMAD clade</taxon>
        <taxon>Arundinoideae</taxon>
        <taxon>Arundineae</taxon>
        <taxon>Arundo</taxon>
    </lineage>
</organism>
<dbReference type="EMBL" id="GBRH01158496">
    <property type="protein sequence ID" value="JAE39400.1"/>
    <property type="molecule type" value="Transcribed_RNA"/>
</dbReference>